<dbReference type="InterPro" id="IPR032710">
    <property type="entry name" value="NTF2-like_dom_sf"/>
</dbReference>
<dbReference type="EMBL" id="JAJHPV010000012">
    <property type="protein sequence ID" value="MCC6070941.1"/>
    <property type="molecule type" value="Genomic_DNA"/>
</dbReference>
<keyword evidence="3" id="KW-1185">Reference proteome</keyword>
<evidence type="ECO:0000313" key="3">
    <source>
        <dbReference type="Proteomes" id="UP001198701"/>
    </source>
</evidence>
<evidence type="ECO:0000259" key="1">
    <source>
        <dbReference type="Pfam" id="PF12680"/>
    </source>
</evidence>
<feature type="domain" description="SnoaL-like" evidence="1">
    <location>
        <begin position="11"/>
        <end position="88"/>
    </location>
</feature>
<dbReference type="RefSeq" id="WP_229431860.1">
    <property type="nucleotide sequence ID" value="NZ_JAJHPV010000012.1"/>
</dbReference>
<dbReference type="InterPro" id="IPR037401">
    <property type="entry name" value="SnoaL-like"/>
</dbReference>
<proteinExistence type="predicted"/>
<dbReference type="Proteomes" id="UP001198701">
    <property type="component" value="Unassembled WGS sequence"/>
</dbReference>
<reference evidence="2 3" key="1">
    <citation type="submission" date="2021-11" db="EMBL/GenBank/DDBJ databases">
        <authorList>
            <person name="Huq M.A."/>
        </authorList>
    </citation>
    <scope>NUCLEOTIDE SEQUENCE [LARGE SCALE GENOMIC DNA]</scope>
    <source>
        <strain evidence="2 3">MAHUQ-52</strain>
    </source>
</reference>
<name>A0ABS8IRA0_9BURK</name>
<dbReference type="Pfam" id="PF12680">
    <property type="entry name" value="SnoaL_2"/>
    <property type="match status" value="1"/>
</dbReference>
<sequence>MEIPEPLRETVQQWVEAYEAADAGRLASLYAEDGIIFLPAGQRLQGREAIAKHYSAMLPQKERDKPRMTPRKFFFFPPIAHATATATGRHGEKHSVIDILSQQPDGSYLFVCSSWTFK</sequence>
<dbReference type="NCBIfam" id="TIGR02246">
    <property type="entry name" value="SgcJ/EcaC family oxidoreductase"/>
    <property type="match status" value="1"/>
</dbReference>
<accession>A0ABS8IRA0</accession>
<dbReference type="InterPro" id="IPR011944">
    <property type="entry name" value="Steroid_delta5-4_isomerase"/>
</dbReference>
<gene>
    <name evidence="2" type="ORF">LMJ30_08230</name>
</gene>
<evidence type="ECO:0000313" key="2">
    <source>
        <dbReference type="EMBL" id="MCC6070941.1"/>
    </source>
</evidence>
<dbReference type="SUPFAM" id="SSF54427">
    <property type="entry name" value="NTF2-like"/>
    <property type="match status" value="1"/>
</dbReference>
<dbReference type="Gene3D" id="3.10.450.50">
    <property type="match status" value="1"/>
</dbReference>
<comment type="caution">
    <text evidence="2">The sequence shown here is derived from an EMBL/GenBank/DDBJ whole genome shotgun (WGS) entry which is preliminary data.</text>
</comment>
<organism evidence="2 3">
    <name type="scientific">Massilia agrisoli</name>
    <dbReference type="NCBI Taxonomy" id="2892444"/>
    <lineage>
        <taxon>Bacteria</taxon>
        <taxon>Pseudomonadati</taxon>
        <taxon>Pseudomonadota</taxon>
        <taxon>Betaproteobacteria</taxon>
        <taxon>Burkholderiales</taxon>
        <taxon>Oxalobacteraceae</taxon>
        <taxon>Telluria group</taxon>
        <taxon>Massilia</taxon>
    </lineage>
</organism>
<protein>
    <submittedName>
        <fullName evidence="2">SgcJ/EcaC family oxidoreductase</fullName>
    </submittedName>
</protein>